<dbReference type="Proteomes" id="UP000323506">
    <property type="component" value="Chromosome A12"/>
</dbReference>
<organism evidence="2 3">
    <name type="scientific">Gossypium darwinii</name>
    <name type="common">Darwin's cotton</name>
    <name type="synonym">Gossypium barbadense var. darwinii</name>
    <dbReference type="NCBI Taxonomy" id="34276"/>
    <lineage>
        <taxon>Eukaryota</taxon>
        <taxon>Viridiplantae</taxon>
        <taxon>Streptophyta</taxon>
        <taxon>Embryophyta</taxon>
        <taxon>Tracheophyta</taxon>
        <taxon>Spermatophyta</taxon>
        <taxon>Magnoliopsida</taxon>
        <taxon>eudicotyledons</taxon>
        <taxon>Gunneridae</taxon>
        <taxon>Pentapetalae</taxon>
        <taxon>rosids</taxon>
        <taxon>malvids</taxon>
        <taxon>Malvales</taxon>
        <taxon>Malvaceae</taxon>
        <taxon>Malvoideae</taxon>
        <taxon>Gossypium</taxon>
    </lineage>
</organism>
<feature type="chain" id="PRO_5022928894" evidence="1">
    <location>
        <begin position="22"/>
        <end position="71"/>
    </location>
</feature>
<proteinExistence type="predicted"/>
<evidence type="ECO:0000256" key="1">
    <source>
        <dbReference type="SAM" id="SignalP"/>
    </source>
</evidence>
<protein>
    <submittedName>
        <fullName evidence="2">Uncharacterized protein</fullName>
    </submittedName>
</protein>
<evidence type="ECO:0000313" key="2">
    <source>
        <dbReference type="EMBL" id="TYG89942.1"/>
    </source>
</evidence>
<feature type="signal peptide" evidence="1">
    <location>
        <begin position="1"/>
        <end position="21"/>
    </location>
</feature>
<gene>
    <name evidence="2" type="ORF">ES288_A12G142500v1</name>
</gene>
<reference evidence="2 3" key="1">
    <citation type="submission" date="2019-06" db="EMBL/GenBank/DDBJ databases">
        <title>WGS assembly of Gossypium darwinii.</title>
        <authorList>
            <person name="Chen Z.J."/>
            <person name="Sreedasyam A."/>
            <person name="Ando A."/>
            <person name="Song Q."/>
            <person name="De L."/>
            <person name="Hulse-Kemp A."/>
            <person name="Ding M."/>
            <person name="Ye W."/>
            <person name="Kirkbride R."/>
            <person name="Jenkins J."/>
            <person name="Plott C."/>
            <person name="Lovell J."/>
            <person name="Lin Y.-M."/>
            <person name="Vaughn R."/>
            <person name="Liu B."/>
            <person name="Li W."/>
            <person name="Simpson S."/>
            <person name="Scheffler B."/>
            <person name="Saski C."/>
            <person name="Grover C."/>
            <person name="Hu G."/>
            <person name="Conover J."/>
            <person name="Carlson J."/>
            <person name="Shu S."/>
            <person name="Boston L."/>
            <person name="Williams M."/>
            <person name="Peterson D."/>
            <person name="Mcgee K."/>
            <person name="Jones D."/>
            <person name="Wendel J."/>
            <person name="Stelly D."/>
            <person name="Grimwood J."/>
            <person name="Schmutz J."/>
        </authorList>
    </citation>
    <scope>NUCLEOTIDE SEQUENCE [LARGE SCALE GENOMIC DNA]</scope>
    <source>
        <strain evidence="2">1808015.09</strain>
    </source>
</reference>
<evidence type="ECO:0000313" key="3">
    <source>
        <dbReference type="Proteomes" id="UP000323506"/>
    </source>
</evidence>
<keyword evidence="3" id="KW-1185">Reference proteome</keyword>
<dbReference type="AlphaFoldDB" id="A0A5D2E9D5"/>
<accession>A0A5D2E9D5</accession>
<name>A0A5D2E9D5_GOSDA</name>
<dbReference type="EMBL" id="CM017699">
    <property type="protein sequence ID" value="TYG89942.1"/>
    <property type="molecule type" value="Genomic_DNA"/>
</dbReference>
<keyword evidence="1" id="KW-0732">Signal</keyword>
<sequence>MAYLTHSLLVILYATLTNSHGQQTYNHKGTLWIAMFDIEIDKLHDIQNKRIMPPYCMYVHHINGFHSFISL</sequence>